<feature type="transmembrane region" description="Helical" evidence="1">
    <location>
        <begin position="152"/>
        <end position="173"/>
    </location>
</feature>
<organism evidence="2 3">
    <name type="scientific">Vairimorpha ceranae</name>
    <dbReference type="NCBI Taxonomy" id="40302"/>
    <lineage>
        <taxon>Eukaryota</taxon>
        <taxon>Fungi</taxon>
        <taxon>Fungi incertae sedis</taxon>
        <taxon>Microsporidia</taxon>
        <taxon>Nosematidae</taxon>
        <taxon>Vairimorpha</taxon>
    </lineage>
</organism>
<keyword evidence="1" id="KW-1133">Transmembrane helix</keyword>
<keyword evidence="2" id="KW-0687">Ribonucleoprotein</keyword>
<proteinExistence type="predicted"/>
<dbReference type="VEuPathDB" id="MicrosporidiaDB:AAJ76_4000122932"/>
<reference evidence="2 3" key="1">
    <citation type="journal article" date="2015" name="Environ. Microbiol.">
        <title>Genome analyses suggest the presence of polyploidy and recent human-driven expansions in eight global populations of the honeybee pathogen Nosema ceranae.</title>
        <authorList>
            <person name="Pelin A."/>
            <person name="Selman M."/>
            <person name="Aris-Brosou S."/>
            <person name="Farinelli L."/>
            <person name="Corradi N."/>
        </authorList>
    </citation>
    <scope>NUCLEOTIDE SEQUENCE [LARGE SCALE GENOMIC DNA]</scope>
    <source>
        <strain evidence="2 3">PA08 1199</strain>
    </source>
</reference>
<dbReference type="Proteomes" id="UP000034350">
    <property type="component" value="Unassembled WGS sequence"/>
</dbReference>
<dbReference type="EMBL" id="JPQZ01000004">
    <property type="protein sequence ID" value="KKO76362.1"/>
    <property type="molecule type" value="Genomic_DNA"/>
</dbReference>
<comment type="caution">
    <text evidence="2">The sequence shown here is derived from an EMBL/GenBank/DDBJ whole genome shotgun (WGS) entry which is preliminary data.</text>
</comment>
<name>A0A0F9YVC3_9MICR</name>
<sequence>MNNILRSFLNSSDTYKCQYCGTNVIKNYCSVCRSHFTIVNNNEQKYLSVEMDDLEFLSISDKLCPLCTRYYKNSKYIIRSTSFSDYFAKLKFCKKCKNDSKKFIRNMFYKNFTLNRRLENVYSSRIILLFLILFHMCGENQIFYYFNILYNWFIYSYSDIVICLIFCLGRNYWFVRGLYLLYSCYILFSRKRYFFYMPVNLEKEENIDKHIKELTI</sequence>
<keyword evidence="3" id="KW-1185">Reference proteome</keyword>
<dbReference type="InterPro" id="IPR031502">
    <property type="entry name" value="Zf_ribonucleo"/>
</dbReference>
<dbReference type="GO" id="GO:0005840">
    <property type="term" value="C:ribosome"/>
    <property type="evidence" value="ECO:0007669"/>
    <property type="project" value="UniProtKB-KW"/>
</dbReference>
<accession>A0A0F9YVC3</accession>
<dbReference type="RefSeq" id="XP_024332104.1">
    <property type="nucleotide sequence ID" value="XM_024475500.1"/>
</dbReference>
<dbReference type="VEuPathDB" id="MicrosporidiaDB:G9O61_00g006830"/>
<dbReference type="VEuPathDB" id="MicrosporidiaDB:NCER_100704"/>
<feature type="transmembrane region" description="Helical" evidence="1">
    <location>
        <begin position="126"/>
        <end position="146"/>
    </location>
</feature>
<evidence type="ECO:0000256" key="1">
    <source>
        <dbReference type="SAM" id="Phobius"/>
    </source>
</evidence>
<evidence type="ECO:0000313" key="3">
    <source>
        <dbReference type="Proteomes" id="UP000034350"/>
    </source>
</evidence>
<evidence type="ECO:0000313" key="2">
    <source>
        <dbReference type="EMBL" id="KKO76362.1"/>
    </source>
</evidence>
<keyword evidence="1" id="KW-0472">Membrane</keyword>
<dbReference type="GeneID" id="36320445"/>
<dbReference type="Pfam" id="PF17026">
    <property type="entry name" value="zf-RRPl_C4"/>
    <property type="match status" value="1"/>
</dbReference>
<keyword evidence="1" id="KW-0812">Transmembrane</keyword>
<keyword evidence="2" id="KW-0689">Ribosomal protein</keyword>
<protein>
    <submittedName>
        <fullName evidence="2">Ribosomal protein l12e-l44-l45-rpp1-rpp2</fullName>
    </submittedName>
</protein>
<gene>
    <name evidence="2" type="ORF">AAJ76_4000122932</name>
</gene>
<dbReference type="AlphaFoldDB" id="A0A0F9YVC3"/>